<name>V7HZW9_9CLOT</name>
<evidence type="ECO:0000313" key="6">
    <source>
        <dbReference type="Proteomes" id="UP000017747"/>
    </source>
</evidence>
<dbReference type="CDD" id="cd08185">
    <property type="entry name" value="Fe-ADH-like"/>
    <property type="match status" value="1"/>
</dbReference>
<dbReference type="STRING" id="994573.T472_0216590"/>
<feature type="domain" description="Alcohol dehydrogenase iron-type/glycerol dehydrogenase GldA" evidence="3">
    <location>
        <begin position="7"/>
        <end position="182"/>
    </location>
</feature>
<evidence type="ECO:0000313" key="5">
    <source>
        <dbReference type="EMBL" id="ETA79530.1"/>
    </source>
</evidence>
<feature type="domain" description="Fe-containing alcohol dehydrogenase-like C-terminal" evidence="4">
    <location>
        <begin position="193"/>
        <end position="359"/>
    </location>
</feature>
<dbReference type="Pfam" id="PF25137">
    <property type="entry name" value="ADH_Fe_C"/>
    <property type="match status" value="1"/>
</dbReference>
<sequence length="383" mass="41712">MFRYHQPTIIHFGKGELERLAEVASRYGSSCLLVTTPNEAPLDKLFDRVRSILNNGGIRAIQYDGVMPNPTVAIVEEGLSLAMAEKVDFILAVGGGSSIDTAKVIALNYGVEKIDWDKMFSEFTNPFMTYGKVSQSALPLLAVPTTSGTGSQVTQAAVISRGTDKNTIFHQDNFPVECIIDPELMATLPPRITASTGFDAFTHAFESLINKRSSLFTELQGMKAMELVIEYLPKALEDGKDISYREMLSMADTLAGSSLANAGAAAPHPLGEIIGGVTHISHGETLAVVFPAYVKNAWKDNVAKFAKVSRLFNRSYLVESDEVAAEALHDEIVTFLKVIGLNRSLSDLGVKLEEFNAILESPVLGFLPFGGKDELQEILRQSY</sequence>
<comment type="similarity">
    <text evidence="1">Belongs to the iron-containing alcohol dehydrogenase family.</text>
</comment>
<accession>V7HZW9</accession>
<keyword evidence="6" id="KW-1185">Reference proteome</keyword>
<keyword evidence="2" id="KW-0560">Oxidoreductase</keyword>
<dbReference type="RefSeq" id="WP_023388488.1">
    <property type="nucleotide sequence ID" value="NZ_AXUN02000208.1"/>
</dbReference>
<dbReference type="GO" id="GO:0004022">
    <property type="term" value="F:alcohol dehydrogenase (NAD+) activity"/>
    <property type="evidence" value="ECO:0007669"/>
    <property type="project" value="UniProtKB-ARBA"/>
</dbReference>
<dbReference type="Gene3D" id="1.20.1090.10">
    <property type="entry name" value="Dehydroquinate synthase-like - alpha domain"/>
    <property type="match status" value="1"/>
</dbReference>
<dbReference type="EMBL" id="AXUN02000208">
    <property type="protein sequence ID" value="ETA79530.1"/>
    <property type="molecule type" value="Genomic_DNA"/>
</dbReference>
<evidence type="ECO:0000256" key="1">
    <source>
        <dbReference type="ARBA" id="ARBA00007358"/>
    </source>
</evidence>
<dbReference type="FunFam" id="3.40.50.1970:FF:000003">
    <property type="entry name" value="Alcohol dehydrogenase, iron-containing"/>
    <property type="match status" value="1"/>
</dbReference>
<dbReference type="Pfam" id="PF00465">
    <property type="entry name" value="Fe-ADH"/>
    <property type="match status" value="1"/>
</dbReference>
<comment type="caution">
    <text evidence="5">The sequence shown here is derived from an EMBL/GenBank/DDBJ whole genome shotgun (WGS) entry which is preliminary data.</text>
</comment>
<reference evidence="5 6" key="1">
    <citation type="journal article" date="2014" name="Genome Announc.">
        <title>Genome Sequence of Youngiibacter fragilis, the Type Strain of the Genus Youngiibacter.</title>
        <authorList>
            <person name="Wawrik C.B."/>
            <person name="Callaghan A.V."/>
            <person name="Stamps B.W."/>
            <person name="Wawrik B."/>
        </authorList>
    </citation>
    <scope>NUCLEOTIDE SEQUENCE [LARGE SCALE GENOMIC DNA]</scope>
    <source>
        <strain evidence="5 6">232.1</strain>
    </source>
</reference>
<dbReference type="InterPro" id="IPR056798">
    <property type="entry name" value="ADH_Fe_C"/>
</dbReference>
<dbReference type="Gene3D" id="3.40.50.1970">
    <property type="match status" value="1"/>
</dbReference>
<dbReference type="InterPro" id="IPR001670">
    <property type="entry name" value="ADH_Fe/GldA"/>
</dbReference>
<dbReference type="PANTHER" id="PTHR11496">
    <property type="entry name" value="ALCOHOL DEHYDROGENASE"/>
    <property type="match status" value="1"/>
</dbReference>
<proteinExistence type="inferred from homology"/>
<evidence type="ECO:0000256" key="2">
    <source>
        <dbReference type="ARBA" id="ARBA00023002"/>
    </source>
</evidence>
<gene>
    <name evidence="5" type="ORF">T472_0216590</name>
</gene>
<dbReference type="AlphaFoldDB" id="V7HZW9"/>
<dbReference type="OrthoDB" id="9804734at2"/>
<dbReference type="InterPro" id="IPR039697">
    <property type="entry name" value="Alcohol_dehydrogenase_Fe"/>
</dbReference>
<organism evidence="5 6">
    <name type="scientific">Youngiibacter fragilis 232.1</name>
    <dbReference type="NCBI Taxonomy" id="994573"/>
    <lineage>
        <taxon>Bacteria</taxon>
        <taxon>Bacillati</taxon>
        <taxon>Bacillota</taxon>
        <taxon>Clostridia</taxon>
        <taxon>Eubacteriales</taxon>
        <taxon>Clostridiaceae</taxon>
        <taxon>Youngiibacter</taxon>
    </lineage>
</organism>
<dbReference type="PANTHER" id="PTHR11496:SF102">
    <property type="entry name" value="ALCOHOL DEHYDROGENASE 4"/>
    <property type="match status" value="1"/>
</dbReference>
<evidence type="ECO:0000259" key="4">
    <source>
        <dbReference type="Pfam" id="PF25137"/>
    </source>
</evidence>
<dbReference type="SUPFAM" id="SSF56796">
    <property type="entry name" value="Dehydroquinate synthase-like"/>
    <property type="match status" value="1"/>
</dbReference>
<protein>
    <submittedName>
        <fullName evidence="5">Alcohol dehydrogenase</fullName>
    </submittedName>
</protein>
<dbReference type="PATRIC" id="fig|994573.3.peg.3142"/>
<evidence type="ECO:0000259" key="3">
    <source>
        <dbReference type="Pfam" id="PF00465"/>
    </source>
</evidence>
<dbReference type="Proteomes" id="UP000017747">
    <property type="component" value="Unassembled WGS sequence"/>
</dbReference>
<dbReference type="eggNOG" id="COG1454">
    <property type="taxonomic scope" value="Bacteria"/>
</dbReference>
<dbReference type="GO" id="GO:0046872">
    <property type="term" value="F:metal ion binding"/>
    <property type="evidence" value="ECO:0007669"/>
    <property type="project" value="InterPro"/>
</dbReference>